<evidence type="ECO:0000313" key="3">
    <source>
        <dbReference type="Proteomes" id="UP001430804"/>
    </source>
</evidence>
<keyword evidence="1" id="KW-0812">Transmembrane</keyword>
<keyword evidence="1" id="KW-0472">Membrane</keyword>
<comment type="caution">
    <text evidence="2">The sequence shown here is derived from an EMBL/GenBank/DDBJ whole genome shotgun (WGS) entry which is preliminary data.</text>
</comment>
<proteinExistence type="predicted"/>
<protein>
    <recommendedName>
        <fullName evidence="4">Transmembrane anchored protein</fullName>
    </recommendedName>
</protein>
<gene>
    <name evidence="2" type="ORF">KY465_13045</name>
</gene>
<name>A0ABS6WQF9_9HYPH</name>
<sequence length="248" mass="27383">MTEQTADYDQAPLLSPRFVWKLTAGVAVLCLLTLAISIGGRMFGRTVLLAGHTAETHPVHIRIGANDITLPANVIRFQAERRDGPRDAVDTYFAWPGMRGYSPRTRPIFDQTDPSSRDRGLLFASLAQSTMSRDMSGRYRPIYSRLIEGPAAAGPGGLVSYRLRATTGYSNELLYVDPAGGDTPYVVRCLVAAPNEPTLDTMTGCQRDVFIGTGLTMTYRFSINLLAHWRQIEIDLRNRMQTALSPSN</sequence>
<accession>A0ABS6WQF9</accession>
<evidence type="ECO:0000256" key="1">
    <source>
        <dbReference type="SAM" id="Phobius"/>
    </source>
</evidence>
<dbReference type="Proteomes" id="UP001430804">
    <property type="component" value="Unassembled WGS sequence"/>
</dbReference>
<reference evidence="2" key="1">
    <citation type="submission" date="2021-07" db="EMBL/GenBank/DDBJ databases">
        <title>Pseudohoeflea marina sp. nov. a polyhydroxyalcanoate-producing bacterium.</title>
        <authorList>
            <person name="Zheng W."/>
            <person name="Yu S."/>
            <person name="Huang Y."/>
        </authorList>
    </citation>
    <scope>NUCLEOTIDE SEQUENCE</scope>
    <source>
        <strain evidence="2">DP4N28-3</strain>
    </source>
</reference>
<evidence type="ECO:0008006" key="4">
    <source>
        <dbReference type="Google" id="ProtNLM"/>
    </source>
</evidence>
<dbReference type="EMBL" id="JAHWQX010000003">
    <property type="protein sequence ID" value="MBW3098206.1"/>
    <property type="molecule type" value="Genomic_DNA"/>
</dbReference>
<keyword evidence="3" id="KW-1185">Reference proteome</keyword>
<keyword evidence="1" id="KW-1133">Transmembrane helix</keyword>
<evidence type="ECO:0000313" key="2">
    <source>
        <dbReference type="EMBL" id="MBW3098206.1"/>
    </source>
</evidence>
<organism evidence="2 3">
    <name type="scientific">Pseudohoeflea coraliihabitans</name>
    <dbReference type="NCBI Taxonomy" id="2860393"/>
    <lineage>
        <taxon>Bacteria</taxon>
        <taxon>Pseudomonadati</taxon>
        <taxon>Pseudomonadota</taxon>
        <taxon>Alphaproteobacteria</taxon>
        <taxon>Hyphomicrobiales</taxon>
        <taxon>Rhizobiaceae</taxon>
        <taxon>Pseudohoeflea</taxon>
    </lineage>
</organism>
<feature type="transmembrane region" description="Helical" evidence="1">
    <location>
        <begin position="18"/>
        <end position="38"/>
    </location>
</feature>
<dbReference type="RefSeq" id="WP_219202130.1">
    <property type="nucleotide sequence ID" value="NZ_JAHWQX010000003.1"/>
</dbReference>